<dbReference type="PANTHER" id="PTHR42831:SF1">
    <property type="entry name" value="FE-S PROTEIN MATURATION AUXILIARY FACTOR YITW"/>
    <property type="match status" value="1"/>
</dbReference>
<feature type="domain" description="MIP18 family-like" evidence="1">
    <location>
        <begin position="4"/>
        <end position="76"/>
    </location>
</feature>
<dbReference type="AlphaFoldDB" id="A0A4R7AW98"/>
<dbReference type="SUPFAM" id="SSF117916">
    <property type="entry name" value="Fe-S cluster assembly (FSCA) domain-like"/>
    <property type="match status" value="1"/>
</dbReference>
<accession>A0A4R7AW98</accession>
<dbReference type="InterPro" id="IPR034904">
    <property type="entry name" value="FSCA_dom_sf"/>
</dbReference>
<dbReference type="OrthoDB" id="9805360at2"/>
<proteinExistence type="predicted"/>
<dbReference type="Gene3D" id="3.30.300.130">
    <property type="entry name" value="Fe-S cluster assembly (FSCA)"/>
    <property type="match status" value="1"/>
</dbReference>
<dbReference type="Proteomes" id="UP000295611">
    <property type="component" value="Unassembled WGS sequence"/>
</dbReference>
<protein>
    <submittedName>
        <fullName evidence="2">Metal-sulfur cluster biosynthetic enzyme</fullName>
    </submittedName>
</protein>
<evidence type="ECO:0000313" key="2">
    <source>
        <dbReference type="EMBL" id="TDR70615.1"/>
    </source>
</evidence>
<comment type="caution">
    <text evidence="2">The sequence shown here is derived from an EMBL/GenBank/DDBJ whole genome shotgun (WGS) entry which is preliminary data.</text>
</comment>
<sequence length="100" mass="11350">MNADTLREALRQVIDPEVGMNIVDLGLIYRLDWLENEVRIEMTMTSPACPMGESIMHEVQTVVHDLVPPAYAVEVSLVWDPPWSPACMSERARNHFGWNG</sequence>
<dbReference type="PANTHER" id="PTHR42831">
    <property type="entry name" value="FE-S PROTEIN MATURATION AUXILIARY FACTOR YITW"/>
    <property type="match status" value="1"/>
</dbReference>
<dbReference type="Pfam" id="PF01883">
    <property type="entry name" value="FeS_assembly_P"/>
    <property type="match status" value="1"/>
</dbReference>
<dbReference type="InterPro" id="IPR052339">
    <property type="entry name" value="Fe-S_Maturation_MIP18"/>
</dbReference>
<dbReference type="RefSeq" id="WP_133684171.1">
    <property type="nucleotide sequence ID" value="NZ_SNZP01000022.1"/>
</dbReference>
<evidence type="ECO:0000313" key="3">
    <source>
        <dbReference type="Proteomes" id="UP000295611"/>
    </source>
</evidence>
<dbReference type="EMBL" id="SNZP01000022">
    <property type="protein sequence ID" value="TDR70615.1"/>
    <property type="molecule type" value="Genomic_DNA"/>
</dbReference>
<evidence type="ECO:0000259" key="1">
    <source>
        <dbReference type="Pfam" id="PF01883"/>
    </source>
</evidence>
<gene>
    <name evidence="2" type="ORF">DFP86_1227</name>
</gene>
<reference evidence="2 3" key="1">
    <citation type="submission" date="2019-03" db="EMBL/GenBank/DDBJ databases">
        <title>Genomic Encyclopedia of Type Strains, Phase III (KMG-III): the genomes of soil and plant-associated and newly described type strains.</title>
        <authorList>
            <person name="Whitman W."/>
        </authorList>
    </citation>
    <scope>NUCLEOTIDE SEQUENCE [LARGE SCALE GENOMIC DNA]</scope>
    <source>
        <strain evidence="2 3">CECT 8976</strain>
    </source>
</reference>
<name>A0A4R7AW98_9NEIS</name>
<organism evidence="2 3">
    <name type="scientific">Paludibacterium purpuratum</name>
    <dbReference type="NCBI Taxonomy" id="1144873"/>
    <lineage>
        <taxon>Bacteria</taxon>
        <taxon>Pseudomonadati</taxon>
        <taxon>Pseudomonadota</taxon>
        <taxon>Betaproteobacteria</taxon>
        <taxon>Neisseriales</taxon>
        <taxon>Chromobacteriaceae</taxon>
        <taxon>Paludibacterium</taxon>
    </lineage>
</organism>
<dbReference type="InterPro" id="IPR002744">
    <property type="entry name" value="MIP18-like"/>
</dbReference>
<keyword evidence="3" id="KW-1185">Reference proteome</keyword>